<feature type="domain" description="G-patch" evidence="2">
    <location>
        <begin position="122"/>
        <end position="170"/>
    </location>
</feature>
<protein>
    <submittedName>
        <fullName evidence="4">G-patch domain-containing protein</fullName>
    </submittedName>
</protein>
<dbReference type="GO" id="GO:0003676">
    <property type="term" value="F:nucleic acid binding"/>
    <property type="evidence" value="ECO:0007669"/>
    <property type="project" value="InterPro"/>
</dbReference>
<dbReference type="SMART" id="SM00443">
    <property type="entry name" value="G_patch"/>
    <property type="match status" value="1"/>
</dbReference>
<feature type="region of interest" description="Disordered" evidence="1">
    <location>
        <begin position="1"/>
        <end position="37"/>
    </location>
</feature>
<dbReference type="Pfam" id="PF01585">
    <property type="entry name" value="G-patch"/>
    <property type="match status" value="1"/>
</dbReference>
<reference evidence="4 5" key="3">
    <citation type="journal article" date="2017" name="G3 (Bethesda)">
        <title>Comparative analysis highlights variable genome content of wheat rusts and divergence of the mating loci.</title>
        <authorList>
            <person name="Cuomo C.A."/>
            <person name="Bakkeren G."/>
            <person name="Khalil H.B."/>
            <person name="Panwar V."/>
            <person name="Joly D."/>
            <person name="Linning R."/>
            <person name="Sakthikumar S."/>
            <person name="Song X."/>
            <person name="Adiconis X."/>
            <person name="Fan L."/>
            <person name="Goldberg J.M."/>
            <person name="Levin J.Z."/>
            <person name="Young S."/>
            <person name="Zeng Q."/>
            <person name="Anikster Y."/>
            <person name="Bruce M."/>
            <person name="Wang M."/>
            <person name="Yin C."/>
            <person name="McCallum B."/>
            <person name="Szabo L.J."/>
            <person name="Hulbert S."/>
            <person name="Chen X."/>
            <person name="Fellers J.P."/>
        </authorList>
    </citation>
    <scope>NUCLEOTIDE SEQUENCE</scope>
    <source>
        <strain evidence="4">isolate 1-1 / race 1 (BBBD)</strain>
        <strain evidence="5">Isolate 1-1 / race 1 (BBBD)</strain>
    </source>
</reference>
<evidence type="ECO:0000313" key="3">
    <source>
        <dbReference type="EMBL" id="OAV87550.1"/>
    </source>
</evidence>
<feature type="compositionally biased region" description="Polar residues" evidence="1">
    <location>
        <begin position="1"/>
        <end position="13"/>
    </location>
</feature>
<dbReference type="EMBL" id="ADAS02000360">
    <property type="protein sequence ID" value="OAV87550.1"/>
    <property type="molecule type" value="Genomic_DNA"/>
</dbReference>
<dbReference type="PANTHER" id="PTHR21032">
    <property type="entry name" value="G PATCH DOMAIN-CONTAINING PROTEIN 11"/>
    <property type="match status" value="1"/>
</dbReference>
<evidence type="ECO:0000313" key="4">
    <source>
        <dbReference type="EnsemblFungi" id="PTTG_03547-t43_1-p1"/>
    </source>
</evidence>
<reference evidence="4" key="4">
    <citation type="submission" date="2025-05" db="UniProtKB">
        <authorList>
            <consortium name="EnsemblFungi"/>
        </authorList>
    </citation>
    <scope>IDENTIFICATION</scope>
    <source>
        <strain evidence="4">isolate 1-1 / race 1 (BBBD)</strain>
    </source>
</reference>
<dbReference type="InterPro" id="IPR025239">
    <property type="entry name" value="DUF4187"/>
</dbReference>
<feature type="region of interest" description="Disordered" evidence="1">
    <location>
        <begin position="62"/>
        <end position="101"/>
    </location>
</feature>
<dbReference type="OrthoDB" id="786951at2759"/>
<evidence type="ECO:0000313" key="5">
    <source>
        <dbReference type="Proteomes" id="UP000005240"/>
    </source>
</evidence>
<evidence type="ECO:0000256" key="1">
    <source>
        <dbReference type="SAM" id="MobiDB-lite"/>
    </source>
</evidence>
<organism evidence="3">
    <name type="scientific">Puccinia triticina (isolate 1-1 / race 1 (BBBD))</name>
    <name type="common">Brown leaf rust fungus</name>
    <dbReference type="NCBI Taxonomy" id="630390"/>
    <lineage>
        <taxon>Eukaryota</taxon>
        <taxon>Fungi</taxon>
        <taxon>Dikarya</taxon>
        <taxon>Basidiomycota</taxon>
        <taxon>Pucciniomycotina</taxon>
        <taxon>Pucciniomycetes</taxon>
        <taxon>Pucciniales</taxon>
        <taxon>Pucciniaceae</taxon>
        <taxon>Puccinia</taxon>
    </lineage>
</organism>
<feature type="compositionally biased region" description="Basic and acidic residues" evidence="1">
    <location>
        <begin position="92"/>
        <end position="101"/>
    </location>
</feature>
<reference evidence="3" key="1">
    <citation type="submission" date="2009-11" db="EMBL/GenBank/DDBJ databases">
        <authorList>
            <consortium name="The Broad Institute Genome Sequencing Platform"/>
            <person name="Ward D."/>
            <person name="Feldgarden M."/>
            <person name="Earl A."/>
            <person name="Young S.K."/>
            <person name="Zeng Q."/>
            <person name="Koehrsen M."/>
            <person name="Alvarado L."/>
            <person name="Berlin A."/>
            <person name="Bochicchio J."/>
            <person name="Borenstein D."/>
            <person name="Chapman S.B."/>
            <person name="Chen Z."/>
            <person name="Engels R."/>
            <person name="Freedman E."/>
            <person name="Gellesch M."/>
            <person name="Goldberg J."/>
            <person name="Griggs A."/>
            <person name="Gujja S."/>
            <person name="Heilman E."/>
            <person name="Heiman D."/>
            <person name="Hepburn T."/>
            <person name="Howarth C."/>
            <person name="Jen D."/>
            <person name="Larson L."/>
            <person name="Lewis B."/>
            <person name="Mehta T."/>
            <person name="Park D."/>
            <person name="Pearson M."/>
            <person name="Roberts A."/>
            <person name="Saif S."/>
            <person name="Shea T."/>
            <person name="Shenoy N."/>
            <person name="Sisk P."/>
            <person name="Stolte C."/>
            <person name="Sykes S."/>
            <person name="Thomson T."/>
            <person name="Walk T."/>
            <person name="White J."/>
            <person name="Yandava C."/>
            <person name="Izard J."/>
            <person name="Baranova O.V."/>
            <person name="Blanton J.M."/>
            <person name="Tanner A.C."/>
            <person name="Dewhirst F.E."/>
            <person name="Haas B."/>
            <person name="Nusbaum C."/>
            <person name="Birren B."/>
        </authorList>
    </citation>
    <scope>NUCLEOTIDE SEQUENCE [LARGE SCALE GENOMIC DNA]</scope>
    <source>
        <strain evidence="3">1-1 BBBD Race 1</strain>
    </source>
</reference>
<name>A0A180G4N5_PUCT1</name>
<dbReference type="VEuPathDB" id="FungiDB:PTTG_03547"/>
<dbReference type="Pfam" id="PF13821">
    <property type="entry name" value="DUF4187"/>
    <property type="match status" value="1"/>
</dbReference>
<feature type="compositionally biased region" description="Polar residues" evidence="1">
    <location>
        <begin position="20"/>
        <end position="32"/>
    </location>
</feature>
<sequence>MHGGTQSQRLTTVNKKRMRSTPQCPSETSNSMRAKPTIIHDDQAPEEEEDFMSDKFLKQITVESSSETKTYSEKRKRRLLEASTTNQKRSRSQREIEAREEGLSRNLIQSNVAREENVQPESHSKAFQMMLKMGFQPGTSLGLSASNSSSKEPINIVPKSGRAGIGISTKPVSAAKFPRLLFGTEGKLKLTEEESAQREAFLATSRSRFDGRKVEAILGRACRTCEELDRRRRLDSNIFWIHTSQDERGPRLNTLDKLISDDCQNDPDNLAEDADDEEKQNWLALEPSTRLSCTLEYLREEYFYCIWCGCQYESLEELNNECPGEEEDDH</sequence>
<dbReference type="Proteomes" id="UP000005240">
    <property type="component" value="Unassembled WGS sequence"/>
</dbReference>
<dbReference type="PANTHER" id="PTHR21032:SF0">
    <property type="entry name" value="G PATCH DOMAIN-CONTAINING PROTEIN 11"/>
    <property type="match status" value="1"/>
</dbReference>
<dbReference type="EnsemblFungi" id="PTTG_03547-t43_1">
    <property type="protein sequence ID" value="PTTG_03547-t43_1-p1"/>
    <property type="gene ID" value="PTTG_03547"/>
</dbReference>
<accession>A0A180G4N5</accession>
<dbReference type="AlphaFoldDB" id="A0A180G4N5"/>
<dbReference type="InterPro" id="IPR000467">
    <property type="entry name" value="G_patch_dom"/>
</dbReference>
<evidence type="ECO:0000259" key="2">
    <source>
        <dbReference type="PROSITE" id="PS50174"/>
    </source>
</evidence>
<dbReference type="GO" id="GO:0000776">
    <property type="term" value="C:kinetochore"/>
    <property type="evidence" value="ECO:0007669"/>
    <property type="project" value="TreeGrafter"/>
</dbReference>
<dbReference type="InterPro" id="IPR039249">
    <property type="entry name" value="GPATCH11"/>
</dbReference>
<keyword evidence="5" id="KW-1185">Reference proteome</keyword>
<dbReference type="SMART" id="SM01173">
    <property type="entry name" value="DUF4187"/>
    <property type="match status" value="1"/>
</dbReference>
<reference evidence="3" key="2">
    <citation type="submission" date="2016-05" db="EMBL/GenBank/DDBJ databases">
        <title>Comparative analysis highlights variable genome content of wheat rusts and divergence of the mating loci.</title>
        <authorList>
            <person name="Cuomo C.A."/>
            <person name="Bakkeren G."/>
            <person name="Szabo L."/>
            <person name="Khalil H."/>
            <person name="Joly D."/>
            <person name="Goldberg J."/>
            <person name="Young S."/>
            <person name="Zeng Q."/>
            <person name="Fellers J."/>
        </authorList>
    </citation>
    <scope>NUCLEOTIDE SEQUENCE [LARGE SCALE GENOMIC DNA]</scope>
    <source>
        <strain evidence="3">1-1 BBBD Race 1</strain>
    </source>
</reference>
<proteinExistence type="predicted"/>
<gene>
    <name evidence="3" type="ORF">PTTG_03547</name>
</gene>
<dbReference type="PROSITE" id="PS50174">
    <property type="entry name" value="G_PATCH"/>
    <property type="match status" value="1"/>
</dbReference>